<dbReference type="OrthoDB" id="668540at2759"/>
<evidence type="ECO:0000256" key="1">
    <source>
        <dbReference type="SAM" id="MobiDB-lite"/>
    </source>
</evidence>
<organism evidence="2 3">
    <name type="scientific">Laetiporus sulphureus 93-53</name>
    <dbReference type="NCBI Taxonomy" id="1314785"/>
    <lineage>
        <taxon>Eukaryota</taxon>
        <taxon>Fungi</taxon>
        <taxon>Dikarya</taxon>
        <taxon>Basidiomycota</taxon>
        <taxon>Agaricomycotina</taxon>
        <taxon>Agaricomycetes</taxon>
        <taxon>Polyporales</taxon>
        <taxon>Laetiporus</taxon>
    </lineage>
</organism>
<protein>
    <submittedName>
        <fullName evidence="2">Uncharacterized protein</fullName>
    </submittedName>
</protein>
<feature type="non-terminal residue" evidence="2">
    <location>
        <position position="355"/>
    </location>
</feature>
<sequence>MPGVAMGSTDGTKALGSGWQVWGNPPTSRNASTLSTIAVAESSVSQADSHFRSSLSDTWGSRSTGGAWDEMTDSAQRMDLVSFDAQSGLPLHQGRQRHITSSQSTAALSSPSATASKQGQFSPQPYPTSAGRDPTHPARYLPTSPAKPGNYGYSTSPYAGQQPLMHGGSPAVTYDSLQPSSNSEDELSVALRGMAVADDYSLSQQSQAFREQTGVTSPSSASVQATQPSANQLRSHPQVQQHRMAYGGYPQTDYQTYYNGTSAGLDCSDAYDAYHAASDPSLYAPSPALSAATPAPNMYHAMGPPSLMPHTAIDLHNPQSGVFYDYTGSSRTMGSQYYYPPQPVMYHPHPSQSPV</sequence>
<proteinExistence type="predicted"/>
<feature type="region of interest" description="Disordered" evidence="1">
    <location>
        <begin position="45"/>
        <end position="73"/>
    </location>
</feature>
<keyword evidence="3" id="KW-1185">Reference proteome</keyword>
<dbReference type="RefSeq" id="XP_040767170.1">
    <property type="nucleotide sequence ID" value="XM_040903426.1"/>
</dbReference>
<feature type="compositionally biased region" description="Polar residues" evidence="1">
    <location>
        <begin position="45"/>
        <end position="64"/>
    </location>
</feature>
<dbReference type="STRING" id="1314785.A0A165FUJ4"/>
<feature type="region of interest" description="Disordered" evidence="1">
    <location>
        <begin position="205"/>
        <end position="239"/>
    </location>
</feature>
<evidence type="ECO:0000313" key="2">
    <source>
        <dbReference type="EMBL" id="KZT09430.1"/>
    </source>
</evidence>
<dbReference type="GeneID" id="63820457"/>
<feature type="region of interest" description="Disordered" evidence="1">
    <location>
        <begin position="1"/>
        <end position="31"/>
    </location>
</feature>
<accession>A0A165FUJ4</accession>
<name>A0A165FUJ4_9APHY</name>
<gene>
    <name evidence="2" type="ORF">LAESUDRAFT_633478</name>
</gene>
<reference evidence="2 3" key="1">
    <citation type="journal article" date="2016" name="Mol. Biol. Evol.">
        <title>Comparative Genomics of Early-Diverging Mushroom-Forming Fungi Provides Insights into the Origins of Lignocellulose Decay Capabilities.</title>
        <authorList>
            <person name="Nagy L.G."/>
            <person name="Riley R."/>
            <person name="Tritt A."/>
            <person name="Adam C."/>
            <person name="Daum C."/>
            <person name="Floudas D."/>
            <person name="Sun H."/>
            <person name="Yadav J.S."/>
            <person name="Pangilinan J."/>
            <person name="Larsson K.H."/>
            <person name="Matsuura K."/>
            <person name="Barry K."/>
            <person name="Labutti K."/>
            <person name="Kuo R."/>
            <person name="Ohm R.A."/>
            <person name="Bhattacharya S.S."/>
            <person name="Shirouzu T."/>
            <person name="Yoshinaga Y."/>
            <person name="Martin F.M."/>
            <person name="Grigoriev I.V."/>
            <person name="Hibbett D.S."/>
        </authorList>
    </citation>
    <scope>NUCLEOTIDE SEQUENCE [LARGE SCALE GENOMIC DNA]</scope>
    <source>
        <strain evidence="2 3">93-53</strain>
    </source>
</reference>
<dbReference type="AlphaFoldDB" id="A0A165FUJ4"/>
<dbReference type="EMBL" id="KV427611">
    <property type="protein sequence ID" value="KZT09430.1"/>
    <property type="molecule type" value="Genomic_DNA"/>
</dbReference>
<feature type="region of interest" description="Disordered" evidence="1">
    <location>
        <begin position="91"/>
        <end position="186"/>
    </location>
</feature>
<dbReference type="Proteomes" id="UP000076871">
    <property type="component" value="Unassembled WGS sequence"/>
</dbReference>
<evidence type="ECO:0000313" key="3">
    <source>
        <dbReference type="Proteomes" id="UP000076871"/>
    </source>
</evidence>
<feature type="compositionally biased region" description="Low complexity" evidence="1">
    <location>
        <begin position="100"/>
        <end position="116"/>
    </location>
</feature>
<dbReference type="InParanoid" id="A0A165FUJ4"/>